<accession>A0A2W4UGF2</accession>
<sequence length="120" mass="13679">MPKFKRQVQLGLKRIAATYYGQVVGFLLPLKDVAGFEEEGWIVNSEEISLSEFRSQLTECWEKLQVDVDCIYLTYHTRRAAVFVSPRLAPHLSIPISEVTSKILNVSNEIQAEENVSNYS</sequence>
<organism evidence="1 2">
    <name type="scientific">Leptolyngbya foveolarum</name>
    <dbReference type="NCBI Taxonomy" id="47253"/>
    <lineage>
        <taxon>Bacteria</taxon>
        <taxon>Bacillati</taxon>
        <taxon>Cyanobacteriota</taxon>
        <taxon>Cyanophyceae</taxon>
        <taxon>Leptolyngbyales</taxon>
        <taxon>Leptolyngbyaceae</taxon>
        <taxon>Leptolyngbya group</taxon>
        <taxon>Leptolyngbya</taxon>
    </lineage>
</organism>
<protein>
    <submittedName>
        <fullName evidence="1">Uncharacterized protein</fullName>
    </submittedName>
</protein>
<reference evidence="1 2" key="2">
    <citation type="submission" date="2018-06" db="EMBL/GenBank/DDBJ databases">
        <title>Metagenomic assembly of (sub)arctic Cyanobacteria and their associated microbiome from non-axenic cultures.</title>
        <authorList>
            <person name="Baurain D."/>
        </authorList>
    </citation>
    <scope>NUCLEOTIDE SEQUENCE [LARGE SCALE GENOMIC DNA]</scope>
    <source>
        <strain evidence="1">ULC129bin1</strain>
    </source>
</reference>
<name>A0A2W4UGF2_9CYAN</name>
<evidence type="ECO:0000313" key="2">
    <source>
        <dbReference type="Proteomes" id="UP000249354"/>
    </source>
</evidence>
<dbReference type="EMBL" id="QBMC01000030">
    <property type="protein sequence ID" value="PZO20396.1"/>
    <property type="molecule type" value="Genomic_DNA"/>
</dbReference>
<dbReference type="Proteomes" id="UP000249354">
    <property type="component" value="Unassembled WGS sequence"/>
</dbReference>
<gene>
    <name evidence="1" type="ORF">DCF25_06665</name>
</gene>
<proteinExistence type="predicted"/>
<comment type="caution">
    <text evidence="1">The sequence shown here is derived from an EMBL/GenBank/DDBJ whole genome shotgun (WGS) entry which is preliminary data.</text>
</comment>
<evidence type="ECO:0000313" key="1">
    <source>
        <dbReference type="EMBL" id="PZO20396.1"/>
    </source>
</evidence>
<dbReference type="AlphaFoldDB" id="A0A2W4UGF2"/>
<reference evidence="2" key="1">
    <citation type="submission" date="2018-04" db="EMBL/GenBank/DDBJ databases">
        <authorList>
            <person name="Cornet L."/>
        </authorList>
    </citation>
    <scope>NUCLEOTIDE SEQUENCE [LARGE SCALE GENOMIC DNA]</scope>
</reference>